<dbReference type="PROSITE" id="PS51194">
    <property type="entry name" value="HELICASE_CTER"/>
    <property type="match status" value="1"/>
</dbReference>
<dbReference type="GO" id="GO:0003684">
    <property type="term" value="F:damaged DNA binding"/>
    <property type="evidence" value="ECO:0007669"/>
    <property type="project" value="InterPro"/>
</dbReference>
<dbReference type="SMART" id="SM00982">
    <property type="entry name" value="TRCF"/>
    <property type="match status" value="1"/>
</dbReference>
<evidence type="ECO:0000256" key="12">
    <source>
        <dbReference type="ARBA" id="ARBA00070128"/>
    </source>
</evidence>
<dbReference type="InterPro" id="IPR037235">
    <property type="entry name" value="TRCF-like_C_D7"/>
</dbReference>
<keyword evidence="6" id="KW-0347">Helicase</keyword>
<dbReference type="GO" id="GO:0016787">
    <property type="term" value="F:hydrolase activity"/>
    <property type="evidence" value="ECO:0007669"/>
    <property type="project" value="UniProtKB-KW"/>
</dbReference>
<feature type="domain" description="Helicase C-terminal" evidence="15">
    <location>
        <begin position="809"/>
        <end position="963"/>
    </location>
</feature>
<dbReference type="Pfam" id="PF00270">
    <property type="entry name" value="DEAD"/>
    <property type="match status" value="1"/>
</dbReference>
<evidence type="ECO:0000313" key="17">
    <source>
        <dbReference type="Proteomes" id="UP000269331"/>
    </source>
</evidence>
<dbReference type="InterPro" id="IPR004576">
    <property type="entry name" value="Mfd"/>
</dbReference>
<dbReference type="OrthoDB" id="9804325at2"/>
<dbReference type="InterPro" id="IPR005118">
    <property type="entry name" value="TRCF_C"/>
</dbReference>
<evidence type="ECO:0000256" key="10">
    <source>
        <dbReference type="ARBA" id="ARBA00061104"/>
    </source>
</evidence>
<dbReference type="Pfam" id="PF03461">
    <property type="entry name" value="TRCF"/>
    <property type="match status" value="1"/>
</dbReference>
<dbReference type="Gene3D" id="3.40.50.300">
    <property type="entry name" value="P-loop containing nucleotide triphosphate hydrolases"/>
    <property type="match status" value="2"/>
</dbReference>
<keyword evidence="4 13" id="KW-0227">DNA damage</keyword>
<dbReference type="HAMAP" id="MF_00969">
    <property type="entry name" value="TRCF"/>
    <property type="match status" value="1"/>
</dbReference>
<dbReference type="Pfam" id="PF21132">
    <property type="entry name" value="MFD_D3"/>
    <property type="match status" value="1"/>
</dbReference>
<evidence type="ECO:0000256" key="3">
    <source>
        <dbReference type="ARBA" id="ARBA00022741"/>
    </source>
</evidence>
<evidence type="ECO:0000256" key="2">
    <source>
        <dbReference type="ARBA" id="ARBA00022490"/>
    </source>
</evidence>
<comment type="subcellular location">
    <subcellularLocation>
        <location evidence="1 13">Cytoplasm</location>
    </subcellularLocation>
</comment>
<evidence type="ECO:0000256" key="1">
    <source>
        <dbReference type="ARBA" id="ARBA00004496"/>
    </source>
</evidence>
<evidence type="ECO:0000256" key="8">
    <source>
        <dbReference type="ARBA" id="ARBA00023125"/>
    </source>
</evidence>
<dbReference type="SUPFAM" id="SSF52540">
    <property type="entry name" value="P-loop containing nucleoside triphosphate hydrolases"/>
    <property type="match status" value="4"/>
</dbReference>
<dbReference type="GO" id="GO:0005524">
    <property type="term" value="F:ATP binding"/>
    <property type="evidence" value="ECO:0007669"/>
    <property type="project" value="UniProtKB-UniRule"/>
</dbReference>
<evidence type="ECO:0000256" key="7">
    <source>
        <dbReference type="ARBA" id="ARBA00022840"/>
    </source>
</evidence>
<dbReference type="InterPro" id="IPR001650">
    <property type="entry name" value="Helicase_C-like"/>
</dbReference>
<keyword evidence="5 13" id="KW-0378">Hydrolase</keyword>
<evidence type="ECO:0000256" key="5">
    <source>
        <dbReference type="ARBA" id="ARBA00022801"/>
    </source>
</evidence>
<evidence type="ECO:0000256" key="13">
    <source>
        <dbReference type="HAMAP-Rule" id="MF_00969"/>
    </source>
</evidence>
<dbReference type="GO" id="GO:0000716">
    <property type="term" value="P:transcription-coupled nucleotide-excision repair, DNA damage recognition"/>
    <property type="evidence" value="ECO:0007669"/>
    <property type="project" value="UniProtKB-UniRule"/>
</dbReference>
<accession>A0A2Z5TWH0</accession>
<evidence type="ECO:0000259" key="14">
    <source>
        <dbReference type="PROSITE" id="PS51192"/>
    </source>
</evidence>
<dbReference type="RefSeq" id="WP_120171132.1">
    <property type="nucleotide sequence ID" value="NZ_AP018400.1"/>
</dbReference>
<dbReference type="EMBL" id="AP018400">
    <property type="protein sequence ID" value="BBA91681.1"/>
    <property type="molecule type" value="Genomic_DNA"/>
</dbReference>
<keyword evidence="8 13" id="KW-0238">DNA-binding</keyword>
<organism evidence="16 17">
    <name type="scientific">Streptococcus ruminantium</name>
    <dbReference type="NCBI Taxonomy" id="1917441"/>
    <lineage>
        <taxon>Bacteria</taxon>
        <taxon>Bacillati</taxon>
        <taxon>Bacillota</taxon>
        <taxon>Bacilli</taxon>
        <taxon>Lactobacillales</taxon>
        <taxon>Streptococcaceae</taxon>
        <taxon>Streptococcus</taxon>
    </lineage>
</organism>
<dbReference type="GO" id="GO:0006355">
    <property type="term" value="P:regulation of DNA-templated transcription"/>
    <property type="evidence" value="ECO:0007669"/>
    <property type="project" value="UniProtKB-UniRule"/>
</dbReference>
<sequence>MNLLDFLHNNKQINQWQAGLNKSTRQLLLGLSGTSKSLVMAAAYDNIAEKIVIVTATQNEAEKLVTDLAVIVGSDKVYNFFADDNPIAEFVFASKERIQSRIDSLNFLTDRSSSGILVVSIAACRILLPSPAVYQKAKLDLEVGQEYEVDTLVKHLINVGYKKVSRVVTQGEFNQRGDILDIFDMQSEAPYRLEFFGDEIDGIRIFDVDHQTSLENCEQISLAPASDIILSASDYERASQKIETAITNSKQEEQRSYLKEVLADLNAFYRHPDIRKFLSFLYEDTWTLLDYLPKGSPLFLDDFHKIADKQAYFEKEAAELLTDDLQRNKSVSSLCYFASTYSKLRKYKPATFFSSFQKGLGNLKFDALYQFTQHPMQEFFHQIPLLKEELNRYAKSSSTVIIQASSEKSLQSLQKTLQEYDINLPYYTQDKLVAGQQQITVGQLAIGFHLMDEKLVVITEKEIFNKKIKRKVRRSNLSNAERIKDYSELSVGDYVVHHAHGIGRYLGIETIEISGIHRDYLTVQYQNADRISIPVEQIDLLSKYLASDGKTPKINKLNDGRFQRTKQKVQKQVEDIADDLIKLYAERSQLKGFAFSTDDENQIEFDNYFAHVETDDQLRSIDEIKKDMEKDSPMDRLLVGDVGFGKTEVAMRAAFKAVNDGKQVAILVPTTVLAQQHYTNFQERFAEFPVNIDIVSRFKTKAEQEKTLEKLKKGQVDILIGTHRLLSKDVIFADLGLLVIDEEQRFGVKHKERLKELKKKIDVLTLTATPIPRTLQMSMLGIRDLSIIETPPTNRYPVQTYVMEKNPSMIREAILREIDRDGQVYYLYNKVDTIEQKVSELKELVPEATIGYIHGQMSEIQLENTLYSFVEGEYDILVTTTIIETGVDIPNANTLFIENADHMGLSTLYQLRGRVGRSNRIAYAYLMYRPDKSLTEVAEKRLEAIKGFTELGSGFKIAMQDLSIRGAGNILGAAQSGFIDSVGYEMYSQLLEQAILEKQGKNTQRQKSDSEVNLQIDAYLPSNYISDQRQKIEIYKRIKNIDNRVNYRELQEELIDRFGEYPDAVAYLLEIGLLKSYLDQVFCHTAIKRQQQVTITFEPIAGQIFLVQDYFEALSATNLKAKITENKGNLEVIFTLHREKDYELLEELIHFAEKLQEIKVRKIE</sequence>
<dbReference type="Gene3D" id="2.40.10.170">
    <property type="match status" value="1"/>
</dbReference>
<dbReference type="SMART" id="SM00490">
    <property type="entry name" value="HELICc"/>
    <property type="match status" value="1"/>
</dbReference>
<dbReference type="Gene3D" id="3.90.1150.50">
    <property type="entry name" value="Transcription-repair-coupling factor, D7 domain"/>
    <property type="match status" value="1"/>
</dbReference>
<evidence type="ECO:0000256" key="11">
    <source>
        <dbReference type="ARBA" id="ARBA00061399"/>
    </source>
</evidence>
<dbReference type="Gene3D" id="3.40.50.11180">
    <property type="match status" value="1"/>
</dbReference>
<dbReference type="Pfam" id="PF17757">
    <property type="entry name" value="UvrB_inter"/>
    <property type="match status" value="1"/>
</dbReference>
<evidence type="ECO:0000256" key="4">
    <source>
        <dbReference type="ARBA" id="ARBA00022763"/>
    </source>
</evidence>
<gene>
    <name evidence="13" type="primary">mfd</name>
    <name evidence="16" type="ORF">SR187_0070</name>
</gene>
<reference evidence="16 17" key="1">
    <citation type="journal article" date="2018" name="Genome Biol. Evol.">
        <title>Complete Genome Sequence of Streptococcus ruminantium sp. nov. GUT-187T (=DSM 104980T =JCM 31869T), the Type Strain of S. ruminantium, and Comparison with Genome Sequences of Streptococcus suis Strains.</title>
        <authorList>
            <person name="Tohya M."/>
            <person name="Sekizaki T."/>
            <person name="Miyoshi-Akiyama T."/>
        </authorList>
    </citation>
    <scope>NUCLEOTIDE SEQUENCE [LARGE SCALE GENOMIC DNA]</scope>
    <source>
        <strain evidence="16 17">GUT187T</strain>
    </source>
</reference>
<keyword evidence="7 13" id="KW-0067">ATP-binding</keyword>
<dbReference type="InterPro" id="IPR041471">
    <property type="entry name" value="UvrB_inter"/>
</dbReference>
<dbReference type="Gene3D" id="3.40.50.11140">
    <property type="match status" value="1"/>
</dbReference>
<dbReference type="InterPro" id="IPR003711">
    <property type="entry name" value="CarD-like/TRCF_RID"/>
</dbReference>
<evidence type="ECO:0000313" key="16">
    <source>
        <dbReference type="EMBL" id="BBA91681.1"/>
    </source>
</evidence>
<dbReference type="Gene3D" id="3.30.2060.10">
    <property type="entry name" value="Penicillin-binding protein 1b domain"/>
    <property type="match status" value="1"/>
</dbReference>
<dbReference type="EC" id="3.6.4.-" evidence="13"/>
<dbReference type="CDD" id="cd17991">
    <property type="entry name" value="DEXHc_TRCF"/>
    <property type="match status" value="1"/>
</dbReference>
<evidence type="ECO:0000256" key="9">
    <source>
        <dbReference type="ARBA" id="ARBA00023204"/>
    </source>
</evidence>
<dbReference type="Pfam" id="PF00271">
    <property type="entry name" value="Helicase_C"/>
    <property type="match status" value="1"/>
</dbReference>
<dbReference type="PANTHER" id="PTHR47964">
    <property type="entry name" value="ATP-DEPENDENT DNA HELICASE HOMOLOG RECG, CHLOROPLASTIC"/>
    <property type="match status" value="1"/>
</dbReference>
<dbReference type="GeneID" id="52228605"/>
<dbReference type="KEGG" id="srq:SR187_0070"/>
<dbReference type="Proteomes" id="UP000269331">
    <property type="component" value="Chromosome"/>
</dbReference>
<dbReference type="InterPro" id="IPR036101">
    <property type="entry name" value="CarD-like/TRCF_RID_sf"/>
</dbReference>
<dbReference type="AlphaFoldDB" id="A0A2Z5TWH0"/>
<comment type="similarity">
    <text evidence="11 13">In the C-terminal section; belongs to the helicase family. RecG subfamily.</text>
</comment>
<dbReference type="PANTHER" id="PTHR47964:SF1">
    <property type="entry name" value="ATP-DEPENDENT DNA HELICASE HOMOLOG RECG, CHLOROPLASTIC"/>
    <property type="match status" value="1"/>
</dbReference>
<dbReference type="InterPro" id="IPR027417">
    <property type="entry name" value="P-loop_NTPase"/>
</dbReference>
<keyword evidence="3 13" id="KW-0547">Nucleotide-binding</keyword>
<dbReference type="SMART" id="SM01058">
    <property type="entry name" value="CarD_TRCF"/>
    <property type="match status" value="1"/>
</dbReference>
<name>A0A2Z5TWH0_9STRE</name>
<keyword evidence="2 13" id="KW-0963">Cytoplasm</keyword>
<dbReference type="SUPFAM" id="SSF141259">
    <property type="entry name" value="CarD-like"/>
    <property type="match status" value="1"/>
</dbReference>
<dbReference type="SUPFAM" id="SSF143517">
    <property type="entry name" value="TRCF domain-like"/>
    <property type="match status" value="1"/>
</dbReference>
<dbReference type="Pfam" id="PF02559">
    <property type="entry name" value="CarD_TRCF_RID"/>
    <property type="match status" value="1"/>
</dbReference>
<dbReference type="InterPro" id="IPR047112">
    <property type="entry name" value="RecG/Mfd"/>
</dbReference>
<evidence type="ECO:0000256" key="6">
    <source>
        <dbReference type="ARBA" id="ARBA00022806"/>
    </source>
</evidence>
<feature type="domain" description="Helicase ATP-binding" evidence="14">
    <location>
        <begin position="627"/>
        <end position="788"/>
    </location>
</feature>
<dbReference type="NCBIfam" id="TIGR00580">
    <property type="entry name" value="mfd"/>
    <property type="match status" value="1"/>
</dbReference>
<dbReference type="PROSITE" id="PS51192">
    <property type="entry name" value="HELICASE_ATP_BIND_1"/>
    <property type="match status" value="1"/>
</dbReference>
<dbReference type="InterPro" id="IPR011545">
    <property type="entry name" value="DEAD/DEAH_box_helicase_dom"/>
</dbReference>
<dbReference type="InterPro" id="IPR014001">
    <property type="entry name" value="Helicase_ATP-bd"/>
</dbReference>
<comment type="similarity">
    <text evidence="10 13">In the N-terminal section; belongs to the UvrB family.</text>
</comment>
<proteinExistence type="inferred from homology"/>
<dbReference type="InterPro" id="IPR048635">
    <property type="entry name" value="MFD_D3"/>
</dbReference>
<evidence type="ECO:0000259" key="15">
    <source>
        <dbReference type="PROSITE" id="PS51194"/>
    </source>
</evidence>
<dbReference type="GO" id="GO:0003678">
    <property type="term" value="F:DNA helicase activity"/>
    <property type="evidence" value="ECO:0007669"/>
    <property type="project" value="TreeGrafter"/>
</dbReference>
<comment type="function">
    <text evidence="13">Couples transcription and DNA repair by recognizing RNA polymerase (RNAP) stalled at DNA lesions. Mediates ATP-dependent release of RNAP and its truncated transcript from the DNA, and recruitment of nucleotide excision repair machinery to the damaged site.</text>
</comment>
<keyword evidence="9 13" id="KW-0234">DNA repair</keyword>
<protein>
    <recommendedName>
        <fullName evidence="12 13">Transcription-repair-coupling factor</fullName>
        <shortName evidence="13">TRCF</shortName>
        <ecNumber evidence="13">3.6.4.-</ecNumber>
    </recommendedName>
</protein>
<dbReference type="SMART" id="SM00487">
    <property type="entry name" value="DEXDc"/>
    <property type="match status" value="1"/>
</dbReference>
<dbReference type="GO" id="GO:0005737">
    <property type="term" value="C:cytoplasm"/>
    <property type="evidence" value="ECO:0007669"/>
    <property type="project" value="UniProtKB-SubCell"/>
</dbReference>
<dbReference type="FunFam" id="3.40.50.300:FF:000546">
    <property type="entry name" value="Transcription-repair-coupling factor"/>
    <property type="match status" value="1"/>
</dbReference>